<reference evidence="2 3" key="1">
    <citation type="submission" date="2022-12" db="EMBL/GenBank/DDBJ databases">
        <title>Chromosome-scale assembly of the Ensete ventricosum genome.</title>
        <authorList>
            <person name="Dussert Y."/>
            <person name="Stocks J."/>
            <person name="Wendawek A."/>
            <person name="Woldeyes F."/>
            <person name="Nichols R.A."/>
            <person name="Borrell J.S."/>
        </authorList>
    </citation>
    <scope>NUCLEOTIDE SEQUENCE [LARGE SCALE GENOMIC DNA]</scope>
    <source>
        <strain evidence="3">cv. Maze</strain>
        <tissue evidence="2">Seeds</tissue>
    </source>
</reference>
<dbReference type="EMBL" id="JAQQAF010000007">
    <property type="protein sequence ID" value="KAJ8470354.1"/>
    <property type="molecule type" value="Genomic_DNA"/>
</dbReference>
<evidence type="ECO:0000256" key="1">
    <source>
        <dbReference type="SAM" id="MobiDB-lite"/>
    </source>
</evidence>
<dbReference type="PANTHER" id="PTHR35770">
    <property type="entry name" value="U2 SMALL NUCLEAR RIBONUCLEOPROTEIN AUXILIARY FACTOR-LIKE PROTEIN"/>
    <property type="match status" value="1"/>
</dbReference>
<dbReference type="PANTHER" id="PTHR35770:SF1">
    <property type="entry name" value="U2 SMALL NUCLEAR RIBONUCLEOPROTEIN AUXILIARY FACTOR-LIKE PROTEIN"/>
    <property type="match status" value="1"/>
</dbReference>
<proteinExistence type="predicted"/>
<dbReference type="AlphaFoldDB" id="A0AAV8Q1R3"/>
<organism evidence="2 3">
    <name type="scientific">Ensete ventricosum</name>
    <name type="common">Abyssinian banana</name>
    <name type="synonym">Musa ensete</name>
    <dbReference type="NCBI Taxonomy" id="4639"/>
    <lineage>
        <taxon>Eukaryota</taxon>
        <taxon>Viridiplantae</taxon>
        <taxon>Streptophyta</taxon>
        <taxon>Embryophyta</taxon>
        <taxon>Tracheophyta</taxon>
        <taxon>Spermatophyta</taxon>
        <taxon>Magnoliopsida</taxon>
        <taxon>Liliopsida</taxon>
        <taxon>Zingiberales</taxon>
        <taxon>Musaceae</taxon>
        <taxon>Ensete</taxon>
    </lineage>
</organism>
<feature type="region of interest" description="Disordered" evidence="1">
    <location>
        <begin position="163"/>
        <end position="185"/>
    </location>
</feature>
<evidence type="ECO:0000313" key="3">
    <source>
        <dbReference type="Proteomes" id="UP001222027"/>
    </source>
</evidence>
<name>A0AAV8Q1R3_ENSVE</name>
<comment type="caution">
    <text evidence="2">The sequence shown here is derived from an EMBL/GenBank/DDBJ whole genome shotgun (WGS) entry which is preliminary data.</text>
</comment>
<dbReference type="Proteomes" id="UP001222027">
    <property type="component" value="Unassembled WGS sequence"/>
</dbReference>
<protein>
    <recommendedName>
        <fullName evidence="4">Kinesin motor domain-containing protein</fullName>
    </recommendedName>
</protein>
<sequence length="342" mass="38200">MAAEKGFEDFGDIFGEATPEWDSATATTAAEPLLPSLFYAHAPDPSRVEVLATDFHSFTFARVLTVHDVEDLRDDIGVGGSWSEFVDYLKSSLSSRDVKLILGGLQNVGSGNVHATLIALKSKGLPRISLSLNIVSNVPASDAMGTLSLALFRAFKKKQSDAVKEHQRSSQLMESLSSEREKNDNLQKQLDSLSFLSKRKAFKPNFAEKASTASDVLNNFETSDSELQQPSYVAAINGPQVIKTSKRGAPVSRRPRFHLQTCWFSNSWVAKKQSYRCIKVRPLSVFLKRNNPRCSRIFGLMYVPHELWNSYKCEDLYLLIMNVFSNMQQILCHGVKTVLQIL</sequence>
<gene>
    <name evidence="2" type="ORF">OPV22_024697</name>
</gene>
<evidence type="ECO:0000313" key="2">
    <source>
        <dbReference type="EMBL" id="KAJ8470354.1"/>
    </source>
</evidence>
<accession>A0AAV8Q1R3</accession>
<evidence type="ECO:0008006" key="4">
    <source>
        <dbReference type="Google" id="ProtNLM"/>
    </source>
</evidence>
<keyword evidence="3" id="KW-1185">Reference proteome</keyword>